<evidence type="ECO:0000256" key="5">
    <source>
        <dbReference type="ARBA" id="ARBA00023136"/>
    </source>
</evidence>
<reference evidence="7 8" key="1">
    <citation type="journal article" date="2018" name="Proc. Natl. Acad. Sci. U.S.A.">
        <title>Draft genome sequence of Camellia sinensis var. sinensis provides insights into the evolution of the tea genome and tea quality.</title>
        <authorList>
            <person name="Wei C."/>
            <person name="Yang H."/>
            <person name="Wang S."/>
            <person name="Zhao J."/>
            <person name="Liu C."/>
            <person name="Gao L."/>
            <person name="Xia E."/>
            <person name="Lu Y."/>
            <person name="Tai Y."/>
            <person name="She G."/>
            <person name="Sun J."/>
            <person name="Cao H."/>
            <person name="Tong W."/>
            <person name="Gao Q."/>
            <person name="Li Y."/>
            <person name="Deng W."/>
            <person name="Jiang X."/>
            <person name="Wang W."/>
            <person name="Chen Q."/>
            <person name="Zhang S."/>
            <person name="Li H."/>
            <person name="Wu J."/>
            <person name="Wang P."/>
            <person name="Li P."/>
            <person name="Shi C."/>
            <person name="Zheng F."/>
            <person name="Jian J."/>
            <person name="Huang B."/>
            <person name="Shan D."/>
            <person name="Shi M."/>
            <person name="Fang C."/>
            <person name="Yue Y."/>
            <person name="Li F."/>
            <person name="Li D."/>
            <person name="Wei S."/>
            <person name="Han B."/>
            <person name="Jiang C."/>
            <person name="Yin Y."/>
            <person name="Xia T."/>
            <person name="Zhang Z."/>
            <person name="Bennetzen J.L."/>
            <person name="Zhao S."/>
            <person name="Wan X."/>
        </authorList>
    </citation>
    <scope>NUCLEOTIDE SEQUENCE [LARGE SCALE GENOMIC DNA]</scope>
    <source>
        <strain evidence="8">cv. Shuchazao</strain>
        <tissue evidence="7">Leaf</tissue>
    </source>
</reference>
<dbReference type="GO" id="GO:0015085">
    <property type="term" value="F:calcium ion transmembrane transporter activity"/>
    <property type="evidence" value="ECO:0007669"/>
    <property type="project" value="TreeGrafter"/>
</dbReference>
<dbReference type="PANTHER" id="PTHR12608:SF9">
    <property type="entry name" value="GDT1-LIKE PROTEIN 3"/>
    <property type="match status" value="1"/>
</dbReference>
<name>A0A4S4EPW0_CAMSN</name>
<dbReference type="AlphaFoldDB" id="A0A4S4EPW0"/>
<keyword evidence="8" id="KW-1185">Reference proteome</keyword>
<dbReference type="GO" id="GO:0005794">
    <property type="term" value="C:Golgi apparatus"/>
    <property type="evidence" value="ECO:0007669"/>
    <property type="project" value="TreeGrafter"/>
</dbReference>
<dbReference type="GO" id="GO:0005384">
    <property type="term" value="F:manganese ion transmembrane transporter activity"/>
    <property type="evidence" value="ECO:0007669"/>
    <property type="project" value="TreeGrafter"/>
</dbReference>
<dbReference type="Proteomes" id="UP000306102">
    <property type="component" value="Unassembled WGS sequence"/>
</dbReference>
<evidence type="ECO:0000256" key="4">
    <source>
        <dbReference type="ARBA" id="ARBA00022989"/>
    </source>
</evidence>
<accession>A0A4S4EPW0</accession>
<sequence>MIIVSEIGDETFIIAALMAMRHPKAIVLSGALSALFVMTVEEKLEAGQGKTMVRRLFSRFCTPIFLESFILTFLAEWGDRSQIATIALATHKNAIGVAVGAILGHMVCTSLAVVGGSMLALKISQKTVAAMGGLLFLVKPFIVLRTLSSFENYRFTAIATVGKPEPQCPYSFTCSEDEEAQLKKMNDDDDDDDDSTVHLRSTAMMMASFISKAKFRLEGQIRPDLCIVCRVDCLRPGFGGSSVTTADRRGRTEEEKKETFGKFDEMNCWNDRLFIVNHASVRVGFSGCSDMAGKTQSEQHRLLPLNDLRSVGGLVETIGLINLDNLAYLELAWLPGSEGMLGLGDDH</sequence>
<feature type="transmembrane region" description="Helical" evidence="6">
    <location>
        <begin position="95"/>
        <end position="121"/>
    </location>
</feature>
<feature type="transmembrane region" description="Helical" evidence="6">
    <location>
        <begin position="128"/>
        <end position="147"/>
    </location>
</feature>
<organism evidence="7 8">
    <name type="scientific">Camellia sinensis var. sinensis</name>
    <name type="common">China tea</name>
    <dbReference type="NCBI Taxonomy" id="542762"/>
    <lineage>
        <taxon>Eukaryota</taxon>
        <taxon>Viridiplantae</taxon>
        <taxon>Streptophyta</taxon>
        <taxon>Embryophyta</taxon>
        <taxon>Tracheophyta</taxon>
        <taxon>Spermatophyta</taxon>
        <taxon>Magnoliopsida</taxon>
        <taxon>eudicotyledons</taxon>
        <taxon>Gunneridae</taxon>
        <taxon>Pentapetalae</taxon>
        <taxon>asterids</taxon>
        <taxon>Ericales</taxon>
        <taxon>Theaceae</taxon>
        <taxon>Camellia</taxon>
    </lineage>
</organism>
<gene>
    <name evidence="7" type="ORF">TEA_016166</name>
</gene>
<evidence type="ECO:0000313" key="8">
    <source>
        <dbReference type="Proteomes" id="UP000306102"/>
    </source>
</evidence>
<comment type="caution">
    <text evidence="6">Lacks conserved residue(s) required for the propagation of feature annotation.</text>
</comment>
<dbReference type="GO" id="GO:0032468">
    <property type="term" value="P:Golgi calcium ion homeostasis"/>
    <property type="evidence" value="ECO:0007669"/>
    <property type="project" value="TreeGrafter"/>
</dbReference>
<comment type="similarity">
    <text evidence="2 6">Belongs to the GDT1 family.</text>
</comment>
<dbReference type="GO" id="GO:0016020">
    <property type="term" value="C:membrane"/>
    <property type="evidence" value="ECO:0007669"/>
    <property type="project" value="UniProtKB-SubCell"/>
</dbReference>
<keyword evidence="3 6" id="KW-0812">Transmembrane</keyword>
<evidence type="ECO:0000313" key="7">
    <source>
        <dbReference type="EMBL" id="THG18783.1"/>
    </source>
</evidence>
<feature type="transmembrane region" description="Helical" evidence="6">
    <location>
        <begin position="56"/>
        <end position="75"/>
    </location>
</feature>
<evidence type="ECO:0000256" key="3">
    <source>
        <dbReference type="ARBA" id="ARBA00022692"/>
    </source>
</evidence>
<protein>
    <recommendedName>
        <fullName evidence="6">GDT1 family protein</fullName>
    </recommendedName>
</protein>
<proteinExistence type="inferred from homology"/>
<evidence type="ECO:0000256" key="2">
    <source>
        <dbReference type="ARBA" id="ARBA00009190"/>
    </source>
</evidence>
<dbReference type="EMBL" id="SDRB02002857">
    <property type="protein sequence ID" value="THG18783.1"/>
    <property type="molecule type" value="Genomic_DNA"/>
</dbReference>
<evidence type="ECO:0000256" key="6">
    <source>
        <dbReference type="RuleBase" id="RU365102"/>
    </source>
</evidence>
<comment type="caution">
    <text evidence="7">The sequence shown here is derived from an EMBL/GenBank/DDBJ whole genome shotgun (WGS) entry which is preliminary data.</text>
</comment>
<keyword evidence="4 6" id="KW-1133">Transmembrane helix</keyword>
<dbReference type="GO" id="GO:0032472">
    <property type="term" value="P:Golgi calcium ion transport"/>
    <property type="evidence" value="ECO:0007669"/>
    <property type="project" value="TreeGrafter"/>
</dbReference>
<dbReference type="STRING" id="542762.A0A4S4EPW0"/>
<dbReference type="Pfam" id="PF01169">
    <property type="entry name" value="GDT1"/>
    <property type="match status" value="2"/>
</dbReference>
<comment type="subcellular location">
    <subcellularLocation>
        <location evidence="1 6">Membrane</location>
        <topology evidence="1 6">Multi-pass membrane protein</topology>
    </subcellularLocation>
</comment>
<keyword evidence="5 6" id="KW-0472">Membrane</keyword>
<dbReference type="PANTHER" id="PTHR12608">
    <property type="entry name" value="TRANSMEMBRANE PROTEIN HTP-1 RELATED"/>
    <property type="match status" value="1"/>
</dbReference>
<evidence type="ECO:0000256" key="1">
    <source>
        <dbReference type="ARBA" id="ARBA00004141"/>
    </source>
</evidence>
<dbReference type="InterPro" id="IPR001727">
    <property type="entry name" value="GDT1-like"/>
</dbReference>